<feature type="domain" description="HTH lacI-type" evidence="4">
    <location>
        <begin position="2"/>
        <end position="56"/>
    </location>
</feature>
<evidence type="ECO:0000259" key="4">
    <source>
        <dbReference type="PROSITE" id="PS50932"/>
    </source>
</evidence>
<dbReference type="InterPro" id="IPR028082">
    <property type="entry name" value="Peripla_BP_I"/>
</dbReference>
<dbReference type="SMART" id="SM00354">
    <property type="entry name" value="HTH_LACI"/>
    <property type="match status" value="1"/>
</dbReference>
<proteinExistence type="predicted"/>
<dbReference type="Pfam" id="PF00356">
    <property type="entry name" value="LacI"/>
    <property type="match status" value="1"/>
</dbReference>
<evidence type="ECO:0000313" key="5">
    <source>
        <dbReference type="EMBL" id="RKT74612.1"/>
    </source>
</evidence>
<evidence type="ECO:0000256" key="2">
    <source>
        <dbReference type="ARBA" id="ARBA00023125"/>
    </source>
</evidence>
<keyword evidence="2" id="KW-0238">DNA-binding</keyword>
<dbReference type="CDD" id="cd01392">
    <property type="entry name" value="HTH_LacI"/>
    <property type="match status" value="1"/>
</dbReference>
<dbReference type="InterPro" id="IPR000843">
    <property type="entry name" value="HTH_LacI"/>
</dbReference>
<dbReference type="AlphaFoldDB" id="A0A495XL50"/>
<organism evidence="5 6">
    <name type="scientific">Saccharothrix variisporea</name>
    <dbReference type="NCBI Taxonomy" id="543527"/>
    <lineage>
        <taxon>Bacteria</taxon>
        <taxon>Bacillati</taxon>
        <taxon>Actinomycetota</taxon>
        <taxon>Actinomycetes</taxon>
        <taxon>Pseudonocardiales</taxon>
        <taxon>Pseudonocardiaceae</taxon>
        <taxon>Saccharothrix</taxon>
    </lineage>
</organism>
<dbReference type="PANTHER" id="PTHR30146:SF153">
    <property type="entry name" value="LACTOSE OPERON REPRESSOR"/>
    <property type="match status" value="1"/>
</dbReference>
<dbReference type="SUPFAM" id="SSF53822">
    <property type="entry name" value="Periplasmic binding protein-like I"/>
    <property type="match status" value="1"/>
</dbReference>
<dbReference type="Gene3D" id="1.10.260.40">
    <property type="entry name" value="lambda repressor-like DNA-binding domains"/>
    <property type="match status" value="1"/>
</dbReference>
<keyword evidence="3" id="KW-0804">Transcription</keyword>
<accession>A0A495XL50</accession>
<evidence type="ECO:0000313" key="6">
    <source>
        <dbReference type="Proteomes" id="UP000272729"/>
    </source>
</evidence>
<dbReference type="InterPro" id="IPR010982">
    <property type="entry name" value="Lambda_DNA-bd_dom_sf"/>
</dbReference>
<dbReference type="GO" id="GO:0000976">
    <property type="term" value="F:transcription cis-regulatory region binding"/>
    <property type="evidence" value="ECO:0007669"/>
    <property type="project" value="TreeGrafter"/>
</dbReference>
<gene>
    <name evidence="5" type="ORF">DFJ66_7976</name>
</gene>
<dbReference type="OrthoDB" id="252678at2"/>
<keyword evidence="6" id="KW-1185">Reference proteome</keyword>
<comment type="caution">
    <text evidence="5">The sequence shown here is derived from an EMBL/GenBank/DDBJ whole genome shotgun (WGS) entry which is preliminary data.</text>
</comment>
<evidence type="ECO:0000256" key="3">
    <source>
        <dbReference type="ARBA" id="ARBA00023163"/>
    </source>
</evidence>
<dbReference type="GO" id="GO:0003700">
    <property type="term" value="F:DNA-binding transcription factor activity"/>
    <property type="evidence" value="ECO:0007669"/>
    <property type="project" value="TreeGrafter"/>
</dbReference>
<reference evidence="5 6" key="1">
    <citation type="submission" date="2018-10" db="EMBL/GenBank/DDBJ databases">
        <title>Sequencing the genomes of 1000 actinobacteria strains.</title>
        <authorList>
            <person name="Klenk H.-P."/>
        </authorList>
    </citation>
    <scope>NUCLEOTIDE SEQUENCE [LARGE SCALE GENOMIC DNA]</scope>
    <source>
        <strain evidence="5 6">DSM 43911</strain>
    </source>
</reference>
<protein>
    <submittedName>
        <fullName evidence="5">LacI family transcriptional regulator</fullName>
    </submittedName>
</protein>
<evidence type="ECO:0000256" key="1">
    <source>
        <dbReference type="ARBA" id="ARBA00023015"/>
    </source>
</evidence>
<dbReference type="Gene3D" id="3.40.50.2300">
    <property type="match status" value="2"/>
</dbReference>
<dbReference type="PROSITE" id="PS00356">
    <property type="entry name" value="HTH_LACI_1"/>
    <property type="match status" value="1"/>
</dbReference>
<dbReference type="EMBL" id="RBXR01000001">
    <property type="protein sequence ID" value="RKT74612.1"/>
    <property type="molecule type" value="Genomic_DNA"/>
</dbReference>
<name>A0A495XL50_9PSEU</name>
<dbReference type="Pfam" id="PF13377">
    <property type="entry name" value="Peripla_BP_3"/>
    <property type="match status" value="1"/>
</dbReference>
<sequence>MATIADVARHAGVSTSTVSYVLTGKRPISDATKSRVRASIRELGYYRSVGARSSTIRRTNVVALVLPLRDGVHMPLLTGLVTAAVTAARHHGVDVLLMTGDQAAEDLRGVVGSGQVDGFLVLDGEIDDERVASLRRLGLPSVLIGQPAATHGLTCVDLDFEAAGAACVEHLADLGHRFIGFLGAPRAAYRRTTGFAHRAMVGLSAAAMRRGVTSTIMPTAGDYCSVLRALEALLRARPAVTALVVHNEAALGWVVTALRALGRKVPGDVDVVAICPDELATRTSPPLTSVLVPAGELGRRAVELLIGKLEARAVPPLTLLAPRLVTRASTRPVPRGAHP</sequence>
<dbReference type="RefSeq" id="WP_121229522.1">
    <property type="nucleotide sequence ID" value="NZ_JBIUBA010000006.1"/>
</dbReference>
<dbReference type="PANTHER" id="PTHR30146">
    <property type="entry name" value="LACI-RELATED TRANSCRIPTIONAL REPRESSOR"/>
    <property type="match status" value="1"/>
</dbReference>
<dbReference type="InterPro" id="IPR046335">
    <property type="entry name" value="LacI/GalR-like_sensor"/>
</dbReference>
<dbReference type="Proteomes" id="UP000272729">
    <property type="component" value="Unassembled WGS sequence"/>
</dbReference>
<dbReference type="SUPFAM" id="SSF47413">
    <property type="entry name" value="lambda repressor-like DNA-binding domains"/>
    <property type="match status" value="1"/>
</dbReference>
<keyword evidence="1" id="KW-0805">Transcription regulation</keyword>
<dbReference type="PROSITE" id="PS50932">
    <property type="entry name" value="HTH_LACI_2"/>
    <property type="match status" value="1"/>
</dbReference>